<dbReference type="GO" id="GO:0016740">
    <property type="term" value="F:transferase activity"/>
    <property type="evidence" value="ECO:0007669"/>
    <property type="project" value="UniProtKB-KW"/>
</dbReference>
<feature type="region of interest" description="Disordered" evidence="1">
    <location>
        <begin position="79"/>
        <end position="124"/>
    </location>
</feature>
<keyword evidence="3" id="KW-0808">Transferase</keyword>
<keyword evidence="4" id="KW-1185">Reference proteome</keyword>
<feature type="compositionally biased region" description="Polar residues" evidence="1">
    <location>
        <begin position="1"/>
        <end position="17"/>
    </location>
</feature>
<keyword evidence="2" id="KW-0472">Membrane</keyword>
<evidence type="ECO:0000313" key="4">
    <source>
        <dbReference type="Proteomes" id="UP000436088"/>
    </source>
</evidence>
<dbReference type="Proteomes" id="UP000436088">
    <property type="component" value="Unassembled WGS sequence"/>
</dbReference>
<gene>
    <name evidence="3" type="ORF">F3Y22_tig00110782pilonHSYRG00100</name>
</gene>
<keyword evidence="2" id="KW-1133">Transmembrane helix</keyword>
<evidence type="ECO:0000256" key="2">
    <source>
        <dbReference type="SAM" id="Phobius"/>
    </source>
</evidence>
<feature type="transmembrane region" description="Helical" evidence="2">
    <location>
        <begin position="34"/>
        <end position="55"/>
    </location>
</feature>
<protein>
    <submittedName>
        <fullName evidence="3">Pyridoxal phosphate-dependent transferases superfamily protein</fullName>
    </submittedName>
</protein>
<name>A0A6A2ZRX0_HIBSY</name>
<reference evidence="3" key="1">
    <citation type="submission" date="2019-09" db="EMBL/GenBank/DDBJ databases">
        <title>Draft genome information of white flower Hibiscus syriacus.</title>
        <authorList>
            <person name="Kim Y.-M."/>
        </authorList>
    </citation>
    <scope>NUCLEOTIDE SEQUENCE [LARGE SCALE GENOMIC DNA]</scope>
    <source>
        <strain evidence="3">YM2019G1</strain>
    </source>
</reference>
<evidence type="ECO:0000313" key="3">
    <source>
        <dbReference type="EMBL" id="KAE8694540.1"/>
    </source>
</evidence>
<keyword evidence="2" id="KW-0812">Transmembrane</keyword>
<accession>A0A6A2ZRX0</accession>
<feature type="region of interest" description="Disordered" evidence="1">
    <location>
        <begin position="1"/>
        <end position="24"/>
    </location>
</feature>
<organism evidence="3 4">
    <name type="scientific">Hibiscus syriacus</name>
    <name type="common">Rose of Sharon</name>
    <dbReference type="NCBI Taxonomy" id="106335"/>
    <lineage>
        <taxon>Eukaryota</taxon>
        <taxon>Viridiplantae</taxon>
        <taxon>Streptophyta</taxon>
        <taxon>Embryophyta</taxon>
        <taxon>Tracheophyta</taxon>
        <taxon>Spermatophyta</taxon>
        <taxon>Magnoliopsida</taxon>
        <taxon>eudicotyledons</taxon>
        <taxon>Gunneridae</taxon>
        <taxon>Pentapetalae</taxon>
        <taxon>rosids</taxon>
        <taxon>malvids</taxon>
        <taxon>Malvales</taxon>
        <taxon>Malvaceae</taxon>
        <taxon>Malvoideae</taxon>
        <taxon>Hibiscus</taxon>
    </lineage>
</organism>
<comment type="caution">
    <text evidence="3">The sequence shown here is derived from an EMBL/GenBank/DDBJ whole genome shotgun (WGS) entry which is preliminary data.</text>
</comment>
<proteinExistence type="predicted"/>
<dbReference type="AlphaFoldDB" id="A0A6A2ZRX0"/>
<sequence>MPSEVPQFSCTEASGTSPKLDGAARKMKFPEKKLLPMLVFILSGLSILRLLKFAITTTSHSSSQAATLSSSIQQECSLPSECSKAQSNAPGLESGPRGTTTNAPPSHPEGIHVSFKSHYQQSTL</sequence>
<evidence type="ECO:0000256" key="1">
    <source>
        <dbReference type="SAM" id="MobiDB-lite"/>
    </source>
</evidence>
<dbReference type="EMBL" id="VEPZ02001109">
    <property type="protein sequence ID" value="KAE8694540.1"/>
    <property type="molecule type" value="Genomic_DNA"/>
</dbReference>